<comment type="subcellular location">
    <subcellularLocation>
        <location evidence="1">Membrane</location>
    </subcellularLocation>
</comment>
<accession>A0A0G2Z4L8</accession>
<dbReference type="InterPro" id="IPR010827">
    <property type="entry name" value="BamA/TamA_POTRA"/>
</dbReference>
<dbReference type="PANTHER" id="PTHR12815">
    <property type="entry name" value="SORTING AND ASSEMBLY MACHINERY SAMM50 PROTEIN FAMILY MEMBER"/>
    <property type="match status" value="1"/>
</dbReference>
<dbReference type="InterPro" id="IPR000184">
    <property type="entry name" value="Bac_surfAg_D15"/>
</dbReference>
<evidence type="ECO:0000256" key="2">
    <source>
        <dbReference type="ARBA" id="ARBA00022452"/>
    </source>
</evidence>
<dbReference type="InterPro" id="IPR034746">
    <property type="entry name" value="POTRA"/>
</dbReference>
<evidence type="ECO:0000259" key="6">
    <source>
        <dbReference type="PROSITE" id="PS51779"/>
    </source>
</evidence>
<evidence type="ECO:0000313" key="8">
    <source>
        <dbReference type="Proteomes" id="UP000035159"/>
    </source>
</evidence>
<keyword evidence="5" id="KW-0732">Signal</keyword>
<keyword evidence="3" id="KW-0812">Transmembrane</keyword>
<proteinExistence type="predicted"/>
<feature type="domain" description="POTRA" evidence="6">
    <location>
        <begin position="383"/>
        <end position="457"/>
    </location>
</feature>
<dbReference type="PATRIC" id="fig|1330330.3.peg.22"/>
<dbReference type="Gene3D" id="2.40.160.50">
    <property type="entry name" value="membrane protein fhac: a member of the omp85/tpsb transporter family"/>
    <property type="match status" value="1"/>
</dbReference>
<dbReference type="STRING" id="1330330.IX53_00110"/>
<dbReference type="PROSITE" id="PS51779">
    <property type="entry name" value="POTRA"/>
    <property type="match status" value="2"/>
</dbReference>
<name>A0A0G2Z4L8_9BACT</name>
<dbReference type="OrthoDB" id="38950at2"/>
<reference evidence="7 8" key="1">
    <citation type="submission" date="2015-04" db="EMBL/GenBank/DDBJ databases">
        <title>Complete Genome Sequence of Kosmotoga pacifica SLHLJ1.</title>
        <authorList>
            <person name="Jiang L.J."/>
            <person name="Shao Z.Z."/>
            <person name="Jebbar M."/>
        </authorList>
    </citation>
    <scope>NUCLEOTIDE SEQUENCE [LARGE SCALE GENOMIC DNA]</scope>
    <source>
        <strain evidence="7 8">SLHLJ1</strain>
    </source>
</reference>
<dbReference type="KEGG" id="kpf:IX53_00110"/>
<dbReference type="PANTHER" id="PTHR12815:SF18">
    <property type="entry name" value="SORTING AND ASSEMBLY MACHINERY COMPONENT 50 HOMOLOG"/>
    <property type="match status" value="1"/>
</dbReference>
<feature type="chain" id="PRO_5002550918" description="POTRA domain-containing protein" evidence="5">
    <location>
        <begin position="22"/>
        <end position="826"/>
    </location>
</feature>
<feature type="signal peptide" evidence="5">
    <location>
        <begin position="1"/>
        <end position="21"/>
    </location>
</feature>
<evidence type="ECO:0000256" key="1">
    <source>
        <dbReference type="ARBA" id="ARBA00004370"/>
    </source>
</evidence>
<dbReference type="InterPro" id="IPR039910">
    <property type="entry name" value="D15-like"/>
</dbReference>
<evidence type="ECO:0000256" key="4">
    <source>
        <dbReference type="ARBA" id="ARBA00023136"/>
    </source>
</evidence>
<evidence type="ECO:0000256" key="3">
    <source>
        <dbReference type="ARBA" id="ARBA00022692"/>
    </source>
</evidence>
<dbReference type="EMBL" id="CP011232">
    <property type="protein sequence ID" value="AKI96492.1"/>
    <property type="molecule type" value="Genomic_DNA"/>
</dbReference>
<keyword evidence="8" id="KW-1185">Reference proteome</keyword>
<organism evidence="7 8">
    <name type="scientific">Kosmotoga pacifica</name>
    <dbReference type="NCBI Taxonomy" id="1330330"/>
    <lineage>
        <taxon>Bacteria</taxon>
        <taxon>Thermotogati</taxon>
        <taxon>Thermotogota</taxon>
        <taxon>Thermotogae</taxon>
        <taxon>Kosmotogales</taxon>
        <taxon>Kosmotogaceae</taxon>
        <taxon>Kosmotoga</taxon>
    </lineage>
</organism>
<sequence>MKSKKIFLVLLIALSLTVVFAGPVTVRKISIDGNEKLSRGEILEMLSIPLRTQIEQESLEASVSALKDSGYFEAVSFSFDESSGLLSVTVKEYPPVIASFSYFGPKLINVDTLEASGLSFKNGYPMKPYNLIYEIPRTKEKLAALFEERGYFEPFYEIEWETSPEKSKILSEEVDGPIEVHFIVKTYYLWDIELQGDFSEEVISILKDRLKLKTLKSYYDKQPIARLLLKKKDYTPKKEDIINAVKNLYSSYILNKEGPWDQRGVYQLMVLTLNNAFQNIKTAEVPSGVEPSKVITFYLKPADYIENPMELKSIFIEGNENLSELQILTTSGLKEGETVTNEKIALAVDSVYKLFSESGYLFTSITTSVDAEKGFLKFGIHEPKVRDIRIEFVDNQKTREYLIWDKIVIQKGKTLNLKDYRNTYAFLNATNYFESVVINPVPIDKDTLDVVITLDEKEKNGKFMGGGGWQNGLNLNLDVGILNPFGYGQDIATKLTVSIPIKGDKKVEFDETLGATTTTTSSPTYNITLNYTLPKVGGSNWDLQTSAAFNYYGKTEITEEDATVTTTSSRYTEISFAFSPKYRISAASKFGFSTGFEFISKESIVATESTSPSSETENTGFDGLYLSANYDFSTRDDLLRPNSGSEFSFAVYMRGLLGSFNQEFLGLRAGYKKFIRLGETDEFAQSNTNPVIGLRLSIEQLLPLNNGVYEKYLLSPDFFIRVKTSSLLGQHSYGVTAGSLQLRFPLSNGSVPVDLTAFVDAVFYRNDPTSWDIIGMDNVIDFGLSLDLSIPMIGVIRVGYGYNSYLFSETTEPYWGTFFFGFGPAF</sequence>
<dbReference type="Proteomes" id="UP000035159">
    <property type="component" value="Chromosome"/>
</dbReference>
<dbReference type="Pfam" id="PF07244">
    <property type="entry name" value="POTRA"/>
    <property type="match status" value="3"/>
</dbReference>
<protein>
    <recommendedName>
        <fullName evidence="6">POTRA domain-containing protein</fullName>
    </recommendedName>
</protein>
<gene>
    <name evidence="7" type="ORF">IX53_00110</name>
</gene>
<keyword evidence="4" id="KW-0472">Membrane</keyword>
<dbReference type="GO" id="GO:0019867">
    <property type="term" value="C:outer membrane"/>
    <property type="evidence" value="ECO:0007669"/>
    <property type="project" value="InterPro"/>
</dbReference>
<dbReference type="Pfam" id="PF01103">
    <property type="entry name" value="Omp85"/>
    <property type="match status" value="1"/>
</dbReference>
<evidence type="ECO:0000313" key="7">
    <source>
        <dbReference type="EMBL" id="AKI96492.1"/>
    </source>
</evidence>
<dbReference type="Gene3D" id="3.10.20.310">
    <property type="entry name" value="membrane protein fhac"/>
    <property type="match status" value="3"/>
</dbReference>
<evidence type="ECO:0000256" key="5">
    <source>
        <dbReference type="SAM" id="SignalP"/>
    </source>
</evidence>
<dbReference type="RefSeq" id="WP_047753627.1">
    <property type="nucleotide sequence ID" value="NZ_CAJUHA010000010.1"/>
</dbReference>
<dbReference type="AlphaFoldDB" id="A0A0G2Z4L8"/>
<keyword evidence="2" id="KW-1134">Transmembrane beta strand</keyword>
<feature type="domain" description="POTRA" evidence="6">
    <location>
        <begin position="24"/>
        <end position="93"/>
    </location>
</feature>